<keyword evidence="3" id="KW-0012">Acyltransferase</keyword>
<feature type="transmembrane region" description="Helical" evidence="1">
    <location>
        <begin position="202"/>
        <end position="220"/>
    </location>
</feature>
<dbReference type="Pfam" id="PF01757">
    <property type="entry name" value="Acyl_transf_3"/>
    <property type="match status" value="1"/>
</dbReference>
<keyword evidence="1" id="KW-1133">Transmembrane helix</keyword>
<keyword evidence="1" id="KW-0812">Transmembrane</keyword>
<feature type="domain" description="Acyltransferase 3" evidence="2">
    <location>
        <begin position="7"/>
        <end position="329"/>
    </location>
</feature>
<comment type="caution">
    <text evidence="3">The sequence shown here is derived from an EMBL/GenBank/DDBJ whole genome shotgun (WGS) entry which is preliminary data.</text>
</comment>
<feature type="transmembrane region" description="Helical" evidence="1">
    <location>
        <begin position="288"/>
        <end position="308"/>
    </location>
</feature>
<organism evidence="3 4">
    <name type="scientific">Rahnella perminowiae</name>
    <dbReference type="NCBI Taxonomy" id="2816244"/>
    <lineage>
        <taxon>Bacteria</taxon>
        <taxon>Pseudomonadati</taxon>
        <taxon>Pseudomonadota</taxon>
        <taxon>Gammaproteobacteria</taxon>
        <taxon>Enterobacterales</taxon>
        <taxon>Yersiniaceae</taxon>
        <taxon>Rahnella</taxon>
    </lineage>
</organism>
<dbReference type="InterPro" id="IPR050879">
    <property type="entry name" value="Acyltransferase_3"/>
</dbReference>
<gene>
    <name evidence="3" type="ORF">J1786_21385</name>
</gene>
<dbReference type="EMBL" id="JAFMOU010000072">
    <property type="protein sequence ID" value="MBU9837357.1"/>
    <property type="molecule type" value="Genomic_DNA"/>
</dbReference>
<evidence type="ECO:0000313" key="4">
    <source>
        <dbReference type="Proteomes" id="UP000699865"/>
    </source>
</evidence>
<feature type="transmembrane region" description="Helical" evidence="1">
    <location>
        <begin position="250"/>
        <end position="267"/>
    </location>
</feature>
<evidence type="ECO:0000256" key="1">
    <source>
        <dbReference type="SAM" id="Phobius"/>
    </source>
</evidence>
<keyword evidence="3" id="KW-0808">Transferase</keyword>
<reference evidence="3 4" key="1">
    <citation type="submission" date="2021-03" db="EMBL/GenBank/DDBJ databases">
        <title>Five novel Rahnella species.</title>
        <authorList>
            <person name="Brady C."/>
            <person name="Asselin J."/>
            <person name="Beer S."/>
            <person name="Bruberg M.B."/>
            <person name="Crampton B."/>
            <person name="Venter S."/>
            <person name="Arnold D."/>
            <person name="Denman S."/>
        </authorList>
    </citation>
    <scope>NUCLEOTIDE SEQUENCE [LARGE SCALE GENOMIC DNA]</scope>
    <source>
        <strain evidence="3 4">L72c</strain>
    </source>
</reference>
<dbReference type="PANTHER" id="PTHR23028">
    <property type="entry name" value="ACETYLTRANSFERASE"/>
    <property type="match status" value="1"/>
</dbReference>
<sequence>MIKNVNLDIQALRAVAVFMVIGQHYRNRLPTPLWYQEILNHVSFLGGVDIFFAISGYLMCATLFRDVSNNGKNITTFLSFFKRRFFRLMPAAIFWVLFTIFIATFFTVIKTNISDVVSSGIAALFGYANIFWYGCFSGVYECGSYDLNVVNWSLSLEWQMYLVLAVAVFLLNARYLVAFLLLAFLSHSFISAHDNVLTGVAWWFRPQAFSLGALTFVLGIKCKLPIPLRWLSLTMALLLLIVSLNFSNEYKYISIGVFGWLCFFTTISERKIITSKNNILVLIGERSYSIYLCHMPAIYTVKQVAYSIGTHLNFTIGTATTLILMIFITFFYSEASYRFIELKFIKKRYLADSNQLR</sequence>
<evidence type="ECO:0000313" key="3">
    <source>
        <dbReference type="EMBL" id="MBU9837357.1"/>
    </source>
</evidence>
<feature type="transmembrane region" description="Helical" evidence="1">
    <location>
        <begin position="121"/>
        <end position="140"/>
    </location>
</feature>
<protein>
    <submittedName>
        <fullName evidence="3">Acyltransferase</fullName>
    </submittedName>
</protein>
<feature type="transmembrane region" description="Helical" evidence="1">
    <location>
        <begin position="85"/>
        <end position="109"/>
    </location>
</feature>
<dbReference type="RefSeq" id="WP_217139190.1">
    <property type="nucleotide sequence ID" value="NZ_JAFMOU010000072.1"/>
</dbReference>
<dbReference type="PANTHER" id="PTHR23028:SF53">
    <property type="entry name" value="ACYL_TRANSF_3 DOMAIN-CONTAINING PROTEIN"/>
    <property type="match status" value="1"/>
</dbReference>
<feature type="transmembrane region" description="Helical" evidence="1">
    <location>
        <begin position="227"/>
        <end position="244"/>
    </location>
</feature>
<proteinExistence type="predicted"/>
<dbReference type="InterPro" id="IPR002656">
    <property type="entry name" value="Acyl_transf_3_dom"/>
</dbReference>
<evidence type="ECO:0000259" key="2">
    <source>
        <dbReference type="Pfam" id="PF01757"/>
    </source>
</evidence>
<feature type="transmembrane region" description="Helical" evidence="1">
    <location>
        <begin position="45"/>
        <end position="64"/>
    </location>
</feature>
<dbReference type="GO" id="GO:0016746">
    <property type="term" value="F:acyltransferase activity"/>
    <property type="evidence" value="ECO:0007669"/>
    <property type="project" value="UniProtKB-KW"/>
</dbReference>
<feature type="transmembrane region" description="Helical" evidence="1">
    <location>
        <begin position="314"/>
        <end position="333"/>
    </location>
</feature>
<keyword evidence="1" id="KW-0472">Membrane</keyword>
<dbReference type="Proteomes" id="UP000699865">
    <property type="component" value="Unassembled WGS sequence"/>
</dbReference>
<name>A0ABS6L691_9GAMM</name>
<feature type="transmembrane region" description="Helical" evidence="1">
    <location>
        <begin position="161"/>
        <end position="190"/>
    </location>
</feature>
<accession>A0ABS6L691</accession>
<keyword evidence="4" id="KW-1185">Reference proteome</keyword>